<dbReference type="PROSITE" id="PS50853">
    <property type="entry name" value="FN3"/>
    <property type="match status" value="1"/>
</dbReference>
<proteinExistence type="predicted"/>
<comment type="caution">
    <text evidence="3">The sequence shown here is derived from an EMBL/GenBank/DDBJ whole genome shotgun (WGS) entry which is preliminary data.</text>
</comment>
<dbReference type="Pfam" id="PF00041">
    <property type="entry name" value="fn3"/>
    <property type="match status" value="1"/>
</dbReference>
<dbReference type="SUPFAM" id="SSF46626">
    <property type="entry name" value="Cytochrome c"/>
    <property type="match status" value="1"/>
</dbReference>
<dbReference type="Proteomes" id="UP000798046">
    <property type="component" value="Unassembled WGS sequence"/>
</dbReference>
<dbReference type="PROSITE" id="PS51257">
    <property type="entry name" value="PROKAR_LIPOPROTEIN"/>
    <property type="match status" value="1"/>
</dbReference>
<evidence type="ECO:0000313" key="4">
    <source>
        <dbReference type="Proteomes" id="UP000798046"/>
    </source>
</evidence>
<gene>
    <name evidence="3" type="ORF">F6V30_09630</name>
</gene>
<keyword evidence="1" id="KW-0732">Signal</keyword>
<protein>
    <recommendedName>
        <fullName evidence="2">Fibronectin type-III domain-containing protein</fullName>
    </recommendedName>
</protein>
<dbReference type="Gene3D" id="2.60.40.10">
    <property type="entry name" value="Immunoglobulins"/>
    <property type="match status" value="1"/>
</dbReference>
<feature type="signal peptide" evidence="1">
    <location>
        <begin position="1"/>
        <end position="28"/>
    </location>
</feature>
<evidence type="ECO:0000256" key="1">
    <source>
        <dbReference type="SAM" id="SignalP"/>
    </source>
</evidence>
<dbReference type="SUPFAM" id="SSF49265">
    <property type="entry name" value="Fibronectin type III"/>
    <property type="match status" value="1"/>
</dbReference>
<organism evidence="3 4">
    <name type="scientific">Oryzomonas sagensis</name>
    <dbReference type="NCBI Taxonomy" id="2603857"/>
    <lineage>
        <taxon>Bacteria</taxon>
        <taxon>Pseudomonadati</taxon>
        <taxon>Thermodesulfobacteriota</taxon>
        <taxon>Desulfuromonadia</taxon>
        <taxon>Geobacterales</taxon>
        <taxon>Geobacteraceae</taxon>
        <taxon>Oryzomonas</taxon>
    </lineage>
</organism>
<dbReference type="InterPro" id="IPR036116">
    <property type="entry name" value="FN3_sf"/>
</dbReference>
<feature type="domain" description="Fibronectin type-III" evidence="2">
    <location>
        <begin position="39"/>
        <end position="132"/>
    </location>
</feature>
<name>A0ABQ6TPU1_9BACT</name>
<evidence type="ECO:0000313" key="3">
    <source>
        <dbReference type="EMBL" id="KAB0670402.1"/>
    </source>
</evidence>
<feature type="chain" id="PRO_5046378806" description="Fibronectin type-III domain-containing protein" evidence="1">
    <location>
        <begin position="29"/>
        <end position="192"/>
    </location>
</feature>
<dbReference type="InterPro" id="IPR036909">
    <property type="entry name" value="Cyt_c-like_dom_sf"/>
</dbReference>
<accession>A0ABQ6TPU1</accession>
<sequence>MKNGTFITICLCLVGFMLSACGTSGSSASPNSTATLAVPASPPGISATSGTNQATVSWSPVSGATSYNIYWTNDPTHVMKDMGATKIAGVTSPYRHTNLTVGTTYAYVVTAVNASGESAESDVAATTTTALDGLALYATNCSGCHNPLAISEKKGRTAAQIQTAITGNRGGMGALTALTSAQLQAIADVLGF</sequence>
<dbReference type="SMART" id="SM00060">
    <property type="entry name" value="FN3"/>
    <property type="match status" value="1"/>
</dbReference>
<dbReference type="EMBL" id="VZRA01000002">
    <property type="protein sequence ID" value="KAB0670402.1"/>
    <property type="molecule type" value="Genomic_DNA"/>
</dbReference>
<dbReference type="InterPro" id="IPR013783">
    <property type="entry name" value="Ig-like_fold"/>
</dbReference>
<dbReference type="CDD" id="cd00063">
    <property type="entry name" value="FN3"/>
    <property type="match status" value="1"/>
</dbReference>
<evidence type="ECO:0000259" key="2">
    <source>
        <dbReference type="PROSITE" id="PS50853"/>
    </source>
</evidence>
<reference evidence="3 4" key="1">
    <citation type="journal article" date="2020" name="Microorganisms">
        <title>Description of Three Novel Members in the Family Geobacteraceae, Oryzomonas japonicum gen. nov., sp. nov., Oryzomonas sagensis sp. nov., and Oryzomonas ruber sp. nov.</title>
        <authorList>
            <person name="Xu Z."/>
            <person name="Masuda Y."/>
            <person name="Hayakawa C."/>
            <person name="Ushijima N."/>
            <person name="Kawano K."/>
            <person name="Shiratori Y."/>
            <person name="Senoo K."/>
            <person name="Itoh H."/>
        </authorList>
    </citation>
    <scope>NUCLEOTIDE SEQUENCE [LARGE SCALE GENOMIC DNA]</scope>
    <source>
        <strain evidence="3 4">Red100</strain>
    </source>
</reference>
<dbReference type="InterPro" id="IPR003961">
    <property type="entry name" value="FN3_dom"/>
</dbReference>
<dbReference type="RefSeq" id="WP_151156763.1">
    <property type="nucleotide sequence ID" value="NZ_VZRA01000002.1"/>
</dbReference>
<keyword evidence="4" id="KW-1185">Reference proteome</keyword>